<dbReference type="InterPro" id="IPR005829">
    <property type="entry name" value="Sugar_transporter_CS"/>
</dbReference>
<comment type="caution">
    <text evidence="8">The sequence shown here is derived from an EMBL/GenBank/DDBJ whole genome shotgun (WGS) entry which is preliminary data.</text>
</comment>
<feature type="transmembrane region" description="Helical" evidence="6">
    <location>
        <begin position="324"/>
        <end position="343"/>
    </location>
</feature>
<dbReference type="AlphaFoldDB" id="A0A3E0WGZ3"/>
<feature type="transmembrane region" description="Helical" evidence="6">
    <location>
        <begin position="183"/>
        <end position="201"/>
    </location>
</feature>
<feature type="transmembrane region" description="Helical" evidence="6">
    <location>
        <begin position="364"/>
        <end position="387"/>
    </location>
</feature>
<dbReference type="InterPro" id="IPR011701">
    <property type="entry name" value="MFS"/>
</dbReference>
<feature type="transmembrane region" description="Helical" evidence="6">
    <location>
        <begin position="236"/>
        <end position="262"/>
    </location>
</feature>
<feature type="transmembrane region" description="Helical" evidence="6">
    <location>
        <begin position="21"/>
        <end position="41"/>
    </location>
</feature>
<sequence>MQYAKDPVVDRSLQHSVRDGMANSAMVGGAETYLAAFALFFKASASQVMLLSTLPALLGALGQVLAAWMTRSGGRRKPLVVAGGILQALVWLPLLAMPLLLPDYAKPLRMADYAVPLLMVLITVYFFAGQLTTPLWTAWMGDLVPAKKRGRYFAYRSRLTTLTGFIALVVGGVGLHVADVLYATAWGFAALFAGAFIARLVSTWQISRMHEPERRTAQDSEVELDRNGWNKVRRSGALWFSSYVMLMQGSVAIAGPLIAVYMLNVLEFSYMELMLTTGGTVLVQYLTLNYWGRIADIFGNRLLLSVSSLMMPLLPALWLLSDNFWFLLAVQSFGGVAWGAFALSSGNLLYELVPSKQRATYSAFHNVLMAGGIFAGGMLGLALLQVVPSMAPVLGGSDLATPLLTVFLLSAVARLAVSVLLLRRVQEARPPRRHLTTHAYVLRVMRAAPVLGMAYEMVANLRRREPVTIEASEAALPKADEVLLDEPDTADAAGEPLLSEPVAEERRAEE</sequence>
<dbReference type="InterPro" id="IPR020846">
    <property type="entry name" value="MFS_dom"/>
</dbReference>
<accession>A0A3E0WGZ3</accession>
<dbReference type="Proteomes" id="UP000256763">
    <property type="component" value="Unassembled WGS sequence"/>
</dbReference>
<keyword evidence="9" id="KW-1185">Reference proteome</keyword>
<feature type="transmembrane region" description="Helical" evidence="6">
    <location>
        <begin position="79"/>
        <end position="101"/>
    </location>
</feature>
<evidence type="ECO:0000256" key="4">
    <source>
        <dbReference type="ARBA" id="ARBA00023136"/>
    </source>
</evidence>
<evidence type="ECO:0000259" key="7">
    <source>
        <dbReference type="PROSITE" id="PS50850"/>
    </source>
</evidence>
<dbReference type="PANTHER" id="PTHR23526:SF2">
    <property type="entry name" value="MAJOR FACILITATOR SUPERFAMILY (MFS) PROFILE DOMAIN-CONTAINING PROTEIN"/>
    <property type="match status" value="1"/>
</dbReference>
<organism evidence="8 9">
    <name type="scientific">Alkalilimnicola ehrlichii</name>
    <dbReference type="NCBI Taxonomy" id="351052"/>
    <lineage>
        <taxon>Bacteria</taxon>
        <taxon>Pseudomonadati</taxon>
        <taxon>Pseudomonadota</taxon>
        <taxon>Gammaproteobacteria</taxon>
        <taxon>Chromatiales</taxon>
        <taxon>Ectothiorhodospiraceae</taxon>
        <taxon>Alkalilimnicola</taxon>
    </lineage>
</organism>
<feature type="transmembrane region" description="Helical" evidence="6">
    <location>
        <begin position="399"/>
        <end position="422"/>
    </location>
</feature>
<evidence type="ECO:0000256" key="5">
    <source>
        <dbReference type="SAM" id="MobiDB-lite"/>
    </source>
</evidence>
<feature type="domain" description="Major facilitator superfamily (MFS) profile" evidence="7">
    <location>
        <begin position="234"/>
        <end position="510"/>
    </location>
</feature>
<keyword evidence="4 6" id="KW-0472">Membrane</keyword>
<feature type="transmembrane region" description="Helical" evidence="6">
    <location>
        <begin position="159"/>
        <end position="177"/>
    </location>
</feature>
<reference evidence="9" key="1">
    <citation type="submission" date="2017-05" db="EMBL/GenBank/DDBJ databases">
        <authorList>
            <person name="Sharma S."/>
            <person name="Sidhu C."/>
            <person name="Pinnaka A.K."/>
        </authorList>
    </citation>
    <scope>NUCLEOTIDE SEQUENCE [LARGE SCALE GENOMIC DNA]</scope>
    <source>
        <strain evidence="9">AK93</strain>
    </source>
</reference>
<feature type="region of interest" description="Disordered" evidence="5">
    <location>
        <begin position="480"/>
        <end position="510"/>
    </location>
</feature>
<dbReference type="GO" id="GO:0022857">
    <property type="term" value="F:transmembrane transporter activity"/>
    <property type="evidence" value="ECO:0007669"/>
    <property type="project" value="InterPro"/>
</dbReference>
<protein>
    <recommendedName>
        <fullName evidence="7">Major facilitator superfamily (MFS) profile domain-containing protein</fullName>
    </recommendedName>
</protein>
<dbReference type="PROSITE" id="PS00217">
    <property type="entry name" value="SUGAR_TRANSPORT_2"/>
    <property type="match status" value="1"/>
</dbReference>
<proteinExistence type="predicted"/>
<feature type="transmembrane region" description="Helical" evidence="6">
    <location>
        <begin position="298"/>
        <end position="318"/>
    </location>
</feature>
<dbReference type="Pfam" id="PF07690">
    <property type="entry name" value="MFS_1"/>
    <property type="match status" value="1"/>
</dbReference>
<dbReference type="RefSeq" id="WP_116348490.1">
    <property type="nucleotide sequence ID" value="NZ_NFZW01000033.1"/>
</dbReference>
<dbReference type="PROSITE" id="PS50850">
    <property type="entry name" value="MFS"/>
    <property type="match status" value="1"/>
</dbReference>
<keyword evidence="2 6" id="KW-0812">Transmembrane</keyword>
<dbReference type="InterPro" id="IPR036259">
    <property type="entry name" value="MFS_trans_sf"/>
</dbReference>
<dbReference type="PANTHER" id="PTHR23526">
    <property type="entry name" value="INTEGRAL MEMBRANE TRANSPORT PROTEIN-RELATED"/>
    <property type="match status" value="1"/>
</dbReference>
<comment type="subcellular location">
    <subcellularLocation>
        <location evidence="1">Membrane</location>
        <topology evidence="1">Multi-pass membrane protein</topology>
    </subcellularLocation>
</comment>
<evidence type="ECO:0000256" key="6">
    <source>
        <dbReference type="SAM" id="Phobius"/>
    </source>
</evidence>
<evidence type="ECO:0000256" key="3">
    <source>
        <dbReference type="ARBA" id="ARBA00022989"/>
    </source>
</evidence>
<evidence type="ECO:0000313" key="9">
    <source>
        <dbReference type="Proteomes" id="UP000256763"/>
    </source>
</evidence>
<dbReference type="EMBL" id="NFZW01000033">
    <property type="protein sequence ID" value="RFA32164.1"/>
    <property type="molecule type" value="Genomic_DNA"/>
</dbReference>
<feature type="transmembrane region" description="Helical" evidence="6">
    <location>
        <begin position="47"/>
        <end position="67"/>
    </location>
</feature>
<dbReference type="Gene3D" id="1.20.1250.20">
    <property type="entry name" value="MFS general substrate transporter like domains"/>
    <property type="match status" value="2"/>
</dbReference>
<evidence type="ECO:0000256" key="2">
    <source>
        <dbReference type="ARBA" id="ARBA00022692"/>
    </source>
</evidence>
<name>A0A3E0WGZ3_9GAMM</name>
<keyword evidence="3 6" id="KW-1133">Transmembrane helix</keyword>
<dbReference type="InterPro" id="IPR052528">
    <property type="entry name" value="Sugar_transport-like"/>
</dbReference>
<evidence type="ECO:0000313" key="8">
    <source>
        <dbReference type="EMBL" id="RFA32164.1"/>
    </source>
</evidence>
<dbReference type="GO" id="GO:0016020">
    <property type="term" value="C:membrane"/>
    <property type="evidence" value="ECO:0007669"/>
    <property type="project" value="UniProtKB-SubCell"/>
</dbReference>
<gene>
    <name evidence="8" type="ORF">CAL65_20300</name>
</gene>
<feature type="transmembrane region" description="Helical" evidence="6">
    <location>
        <begin position="113"/>
        <end position="138"/>
    </location>
</feature>
<feature type="transmembrane region" description="Helical" evidence="6">
    <location>
        <begin position="268"/>
        <end position="286"/>
    </location>
</feature>
<evidence type="ECO:0000256" key="1">
    <source>
        <dbReference type="ARBA" id="ARBA00004141"/>
    </source>
</evidence>
<dbReference type="SUPFAM" id="SSF103473">
    <property type="entry name" value="MFS general substrate transporter"/>
    <property type="match status" value="2"/>
</dbReference>